<dbReference type="InterPro" id="IPR050155">
    <property type="entry name" value="HAD-like_hydrolase_sf"/>
</dbReference>
<dbReference type="InterPro" id="IPR023198">
    <property type="entry name" value="PGP-like_dom2"/>
</dbReference>
<keyword evidence="11" id="KW-1185">Reference proteome</keyword>
<evidence type="ECO:0000256" key="5">
    <source>
        <dbReference type="ARBA" id="ARBA00023270"/>
    </source>
</evidence>
<sequence>MFDEGSNSIRAVVFDWAGTIFDFGSHAPMGAFVKLFEQEGIRISIEDARGPMGMPKWDHIHTLGQLEHIQAQWLAKFGRLFSERDTDRLYDIFTPMNAASVVEHAALIPGFLELASDLRATGIKIGTTTGYNRQIMNVVLPLVKAQGFVPDNLVCADDLPTSRPTPMGMYKCFLDLDVWPSRSVVKVDDTVPGLLEGYHSDCWTVGVIASGNEAGLTHSQWKSLSEAEKVTLRERVAKRLAAGHPDFLIDTVADLPQTLQKIQQLLNQRK</sequence>
<feature type="binding site" evidence="9">
    <location>
        <position position="189"/>
    </location>
    <ligand>
        <name>Mg(2+)</name>
        <dbReference type="ChEBI" id="CHEBI:18420"/>
    </ligand>
</feature>
<keyword evidence="3 9" id="KW-0378">Hydrolase</keyword>
<dbReference type="FunFam" id="1.10.150.240:FF:000006">
    <property type="entry name" value="Phosphonoacetaldehyde hydrolase"/>
    <property type="match status" value="1"/>
</dbReference>
<dbReference type="InterPro" id="IPR006323">
    <property type="entry name" value="Phosphonoacetald_hydro"/>
</dbReference>
<feature type="binding site" evidence="9">
    <location>
        <position position="15"/>
    </location>
    <ligand>
        <name>Mg(2+)</name>
        <dbReference type="ChEBI" id="CHEBI:18420"/>
    </ligand>
</feature>
<organism evidence="10 11">
    <name type="scientific">Zwartia hollandica</name>
    <dbReference type="NCBI Taxonomy" id="324606"/>
    <lineage>
        <taxon>Bacteria</taxon>
        <taxon>Pseudomonadati</taxon>
        <taxon>Pseudomonadota</taxon>
        <taxon>Betaproteobacteria</taxon>
        <taxon>Burkholderiales</taxon>
        <taxon>Alcaligenaceae</taxon>
        <taxon>Zwartia</taxon>
    </lineage>
</organism>
<feature type="active site" description="Nucleophile" evidence="9">
    <location>
        <position position="15"/>
    </location>
</feature>
<dbReference type="RefSeq" id="WP_259661503.1">
    <property type="nucleotide sequence ID" value="NZ_JAHXRI010000007.1"/>
</dbReference>
<evidence type="ECO:0000313" key="10">
    <source>
        <dbReference type="EMBL" id="MBZ1350806.1"/>
    </source>
</evidence>
<dbReference type="SFLD" id="SFLDG01129">
    <property type="entry name" value="C1.5:_HAD__Beta-PGM__Phosphata"/>
    <property type="match status" value="1"/>
</dbReference>
<dbReference type="NCBIfam" id="TIGR01422">
    <property type="entry name" value="phosphonatase"/>
    <property type="match status" value="1"/>
</dbReference>
<dbReference type="GO" id="GO:0050194">
    <property type="term" value="F:phosphonoacetaldehyde hydrolase activity"/>
    <property type="evidence" value="ECO:0007669"/>
    <property type="project" value="UniProtKB-UniRule"/>
</dbReference>
<dbReference type="InterPro" id="IPR023214">
    <property type="entry name" value="HAD_sf"/>
</dbReference>
<dbReference type="GO" id="GO:0008967">
    <property type="term" value="F:phosphoglycolate phosphatase activity"/>
    <property type="evidence" value="ECO:0007669"/>
    <property type="project" value="TreeGrafter"/>
</dbReference>
<dbReference type="HAMAP" id="MF_01375">
    <property type="entry name" value="PhnX"/>
    <property type="match status" value="1"/>
</dbReference>
<dbReference type="GO" id="GO:0019700">
    <property type="term" value="P:organic phosphonate catabolic process"/>
    <property type="evidence" value="ECO:0007669"/>
    <property type="project" value="InterPro"/>
</dbReference>
<keyword evidence="2 9" id="KW-0479">Metal-binding</keyword>
<comment type="similarity">
    <text evidence="9">Belongs to the HAD-like hydrolase superfamily. PhnX family.</text>
</comment>
<dbReference type="SFLD" id="SFLDS00003">
    <property type="entry name" value="Haloacid_Dehalogenase"/>
    <property type="match status" value="1"/>
</dbReference>
<dbReference type="Pfam" id="PF00702">
    <property type="entry name" value="Hydrolase"/>
    <property type="match status" value="1"/>
</dbReference>
<evidence type="ECO:0000256" key="9">
    <source>
        <dbReference type="HAMAP-Rule" id="MF_01375"/>
    </source>
</evidence>
<proteinExistence type="inferred from homology"/>
<dbReference type="AlphaFoldDB" id="A0A953NCP6"/>
<evidence type="ECO:0000256" key="7">
    <source>
        <dbReference type="ARBA" id="ARBA00056573"/>
    </source>
</evidence>
<dbReference type="PANTHER" id="PTHR43434:SF19">
    <property type="entry name" value="PHOSPHONOACETALDEHYDE HYDROLASE"/>
    <property type="match status" value="1"/>
</dbReference>
<feature type="active site" description="Schiff-base intermediate with substrate" evidence="9">
    <location>
        <position position="56"/>
    </location>
</feature>
<dbReference type="EC" id="3.11.1.1" evidence="8 9"/>
<evidence type="ECO:0000313" key="11">
    <source>
        <dbReference type="Proteomes" id="UP000739565"/>
    </source>
</evidence>
<dbReference type="GO" id="GO:0000287">
    <property type="term" value="F:magnesium ion binding"/>
    <property type="evidence" value="ECO:0007669"/>
    <property type="project" value="UniProtKB-UniRule"/>
</dbReference>
<dbReference type="SUPFAM" id="SSF56784">
    <property type="entry name" value="HAD-like"/>
    <property type="match status" value="1"/>
</dbReference>
<gene>
    <name evidence="9" type="primary">phnX</name>
    <name evidence="10" type="ORF">KZZ10_09125</name>
</gene>
<comment type="caution">
    <text evidence="10">The sequence shown here is derived from an EMBL/GenBank/DDBJ whole genome shotgun (WGS) entry which is preliminary data.</text>
</comment>
<keyword evidence="5 9" id="KW-0704">Schiff base</keyword>
<dbReference type="Proteomes" id="UP000739565">
    <property type="component" value="Unassembled WGS sequence"/>
</dbReference>
<protein>
    <recommendedName>
        <fullName evidence="8 9">Phosphonoacetaldehyde hydrolase</fullName>
        <shortName evidence="9">Phosphonatase</shortName>
        <ecNumber evidence="8 9">3.11.1.1</ecNumber>
    </recommendedName>
    <alternativeName>
        <fullName evidence="9">Phosphonoacetaldehyde phosphonohydrolase</fullName>
    </alternativeName>
</protein>
<dbReference type="GO" id="GO:0006281">
    <property type="term" value="P:DNA repair"/>
    <property type="evidence" value="ECO:0007669"/>
    <property type="project" value="TreeGrafter"/>
</dbReference>
<feature type="binding site" evidence="9">
    <location>
        <position position="17"/>
    </location>
    <ligand>
        <name>Mg(2+)</name>
        <dbReference type="ChEBI" id="CHEBI:18420"/>
    </ligand>
</feature>
<keyword evidence="4 9" id="KW-0460">Magnesium</keyword>
<dbReference type="Gene3D" id="1.10.150.240">
    <property type="entry name" value="Putative phosphatase, domain 2"/>
    <property type="match status" value="1"/>
</dbReference>
<evidence type="ECO:0000256" key="1">
    <source>
        <dbReference type="ARBA" id="ARBA00011738"/>
    </source>
</evidence>
<comment type="catalytic activity">
    <reaction evidence="6 9">
        <text>phosphonoacetaldehyde + H2O = acetaldehyde + phosphate + H(+)</text>
        <dbReference type="Rhea" id="RHEA:18905"/>
        <dbReference type="ChEBI" id="CHEBI:15343"/>
        <dbReference type="ChEBI" id="CHEBI:15377"/>
        <dbReference type="ChEBI" id="CHEBI:15378"/>
        <dbReference type="ChEBI" id="CHEBI:43474"/>
        <dbReference type="ChEBI" id="CHEBI:58383"/>
        <dbReference type="EC" id="3.11.1.1"/>
    </reaction>
</comment>
<accession>A0A953NCP6</accession>
<dbReference type="PANTHER" id="PTHR43434">
    <property type="entry name" value="PHOSPHOGLYCOLATE PHOSPHATASE"/>
    <property type="match status" value="1"/>
</dbReference>
<dbReference type="EMBL" id="JAHXRI010000007">
    <property type="protein sequence ID" value="MBZ1350806.1"/>
    <property type="molecule type" value="Genomic_DNA"/>
</dbReference>
<comment type="cofactor">
    <cofactor evidence="9">
        <name>Mg(2+)</name>
        <dbReference type="ChEBI" id="CHEBI:18420"/>
    </cofactor>
    <text evidence="9">Binds 1 Mg(2+) ion per subunit.</text>
</comment>
<evidence type="ECO:0000256" key="8">
    <source>
        <dbReference type="ARBA" id="ARBA00066472"/>
    </source>
</evidence>
<dbReference type="GO" id="GO:0005829">
    <property type="term" value="C:cytosol"/>
    <property type="evidence" value="ECO:0007669"/>
    <property type="project" value="TreeGrafter"/>
</dbReference>
<name>A0A953NCP6_9BURK</name>
<evidence type="ECO:0000256" key="2">
    <source>
        <dbReference type="ARBA" id="ARBA00022723"/>
    </source>
</evidence>
<dbReference type="InterPro" id="IPR036412">
    <property type="entry name" value="HAD-like_sf"/>
</dbReference>
<evidence type="ECO:0000256" key="4">
    <source>
        <dbReference type="ARBA" id="ARBA00022842"/>
    </source>
</evidence>
<comment type="function">
    <text evidence="7 9">Involved in phosphonate degradation.</text>
</comment>
<evidence type="ECO:0000256" key="3">
    <source>
        <dbReference type="ARBA" id="ARBA00022801"/>
    </source>
</evidence>
<comment type="subunit">
    <text evidence="1 9">Homodimer.</text>
</comment>
<evidence type="ECO:0000256" key="6">
    <source>
        <dbReference type="ARBA" id="ARBA00052005"/>
    </source>
</evidence>
<reference evidence="10" key="1">
    <citation type="submission" date="2021-07" db="EMBL/GenBank/DDBJ databases">
        <title>New genus and species of the family Alcaligenaceae.</title>
        <authorList>
            <person name="Hahn M.W."/>
        </authorList>
    </citation>
    <scope>NUCLEOTIDE SEQUENCE</scope>
    <source>
        <strain evidence="10">LF4-65</strain>
    </source>
</reference>
<dbReference type="Gene3D" id="3.40.50.1000">
    <property type="entry name" value="HAD superfamily/HAD-like"/>
    <property type="match status" value="1"/>
</dbReference>